<sequence>MPSTYHLCALMLPGAVLSVVAQTSLYIPGFDPQPVTADVLGVGSDGRTTWKIAPGQSSGGLDDNGFVGTATLIEGSSDVQLFLSNSFNYLSESCAINNGVADCTFVAGSEGSTVSGADQEAVTPFAVQVGTSLPPAQSTGGSVSTNTGSESPQIPTTPSRSTIGSGITPPQTNTPSSIPTVAGAGTLSASLFAVGMTGLMTALSLL</sequence>
<dbReference type="AlphaFoldDB" id="A0A8K0UYH0"/>
<feature type="chain" id="PRO_5035458275" evidence="2">
    <location>
        <begin position="22"/>
        <end position="206"/>
    </location>
</feature>
<feature type="compositionally biased region" description="Low complexity" evidence="1">
    <location>
        <begin position="138"/>
        <end position="151"/>
    </location>
</feature>
<proteinExistence type="predicted"/>
<keyword evidence="4" id="KW-1185">Reference proteome</keyword>
<feature type="signal peptide" evidence="2">
    <location>
        <begin position="1"/>
        <end position="21"/>
    </location>
</feature>
<accession>A0A8K0UYH0</accession>
<evidence type="ECO:0000313" key="3">
    <source>
        <dbReference type="EMBL" id="KAH8106948.1"/>
    </source>
</evidence>
<dbReference type="OrthoDB" id="4991875at2759"/>
<dbReference type="EMBL" id="JAEVFJ010000002">
    <property type="protein sequence ID" value="KAH8106948.1"/>
    <property type="molecule type" value="Genomic_DNA"/>
</dbReference>
<evidence type="ECO:0000313" key="4">
    <source>
        <dbReference type="Proteomes" id="UP000813824"/>
    </source>
</evidence>
<protein>
    <submittedName>
        <fullName evidence="3">Uncharacterized protein</fullName>
    </submittedName>
</protein>
<comment type="caution">
    <text evidence="3">The sequence shown here is derived from an EMBL/GenBank/DDBJ whole genome shotgun (WGS) entry which is preliminary data.</text>
</comment>
<keyword evidence="2" id="KW-0732">Signal</keyword>
<feature type="region of interest" description="Disordered" evidence="1">
    <location>
        <begin position="131"/>
        <end position="179"/>
    </location>
</feature>
<organism evidence="3 4">
    <name type="scientific">Cristinia sonorae</name>
    <dbReference type="NCBI Taxonomy" id="1940300"/>
    <lineage>
        <taxon>Eukaryota</taxon>
        <taxon>Fungi</taxon>
        <taxon>Dikarya</taxon>
        <taxon>Basidiomycota</taxon>
        <taxon>Agaricomycotina</taxon>
        <taxon>Agaricomycetes</taxon>
        <taxon>Agaricomycetidae</taxon>
        <taxon>Agaricales</taxon>
        <taxon>Pleurotineae</taxon>
        <taxon>Stephanosporaceae</taxon>
        <taxon>Cristinia</taxon>
    </lineage>
</organism>
<dbReference type="Proteomes" id="UP000813824">
    <property type="component" value="Unassembled WGS sequence"/>
</dbReference>
<gene>
    <name evidence="3" type="ORF">BXZ70DRAFT_915767</name>
</gene>
<name>A0A8K0UYH0_9AGAR</name>
<reference evidence="3" key="1">
    <citation type="journal article" date="2021" name="New Phytol.">
        <title>Evolutionary innovations through gain and loss of genes in the ectomycorrhizal Boletales.</title>
        <authorList>
            <person name="Wu G."/>
            <person name="Miyauchi S."/>
            <person name="Morin E."/>
            <person name="Kuo A."/>
            <person name="Drula E."/>
            <person name="Varga T."/>
            <person name="Kohler A."/>
            <person name="Feng B."/>
            <person name="Cao Y."/>
            <person name="Lipzen A."/>
            <person name="Daum C."/>
            <person name="Hundley H."/>
            <person name="Pangilinan J."/>
            <person name="Johnson J."/>
            <person name="Barry K."/>
            <person name="LaButti K."/>
            <person name="Ng V."/>
            <person name="Ahrendt S."/>
            <person name="Min B."/>
            <person name="Choi I.G."/>
            <person name="Park H."/>
            <person name="Plett J.M."/>
            <person name="Magnuson J."/>
            <person name="Spatafora J.W."/>
            <person name="Nagy L.G."/>
            <person name="Henrissat B."/>
            <person name="Grigoriev I.V."/>
            <person name="Yang Z.L."/>
            <person name="Xu J."/>
            <person name="Martin F.M."/>
        </authorList>
    </citation>
    <scope>NUCLEOTIDE SEQUENCE</scope>
    <source>
        <strain evidence="3">KKN 215</strain>
    </source>
</reference>
<feature type="compositionally biased region" description="Polar residues" evidence="1">
    <location>
        <begin position="152"/>
        <end position="179"/>
    </location>
</feature>
<evidence type="ECO:0000256" key="1">
    <source>
        <dbReference type="SAM" id="MobiDB-lite"/>
    </source>
</evidence>
<evidence type="ECO:0000256" key="2">
    <source>
        <dbReference type="SAM" id="SignalP"/>
    </source>
</evidence>